<organism evidence="2 3">
    <name type="scientific">Afipia carboxidovorans (strain ATCC 49405 / DSM 1227 / KCTC 32145 / OM5)</name>
    <name type="common">Oligotropha carboxidovorans</name>
    <dbReference type="NCBI Taxonomy" id="504832"/>
    <lineage>
        <taxon>Bacteria</taxon>
        <taxon>Pseudomonadati</taxon>
        <taxon>Pseudomonadota</taxon>
        <taxon>Alphaproteobacteria</taxon>
        <taxon>Hyphomicrobiales</taxon>
        <taxon>Nitrobacteraceae</taxon>
        <taxon>Afipia</taxon>
    </lineage>
</organism>
<dbReference type="KEGG" id="ocg:OCA5_c07500"/>
<evidence type="ECO:0000313" key="2">
    <source>
        <dbReference type="EMBL" id="AEI05473.1"/>
    </source>
</evidence>
<protein>
    <recommendedName>
        <fullName evidence="4">DUF3551 domain-containing protein</fullName>
    </recommendedName>
</protein>
<dbReference type="EMBL" id="CP002826">
    <property type="protein sequence ID" value="AEI05473.1"/>
    <property type="molecule type" value="Genomic_DNA"/>
</dbReference>
<dbReference type="OrthoDB" id="8255753at2"/>
<sequence>MRIPAAFVLACAAMGLFWSASPAEARDYRYCLYEGFDTAGDCYYSTYAQCMASASGRVAYCNINPMYSGEPAKPRQRRKARPHRY</sequence>
<evidence type="ECO:0000313" key="3">
    <source>
        <dbReference type="Proteomes" id="UP000007730"/>
    </source>
</evidence>
<dbReference type="HOGENOM" id="CLU_171100_0_1_5"/>
<dbReference type="Proteomes" id="UP000007730">
    <property type="component" value="Chromosome"/>
</dbReference>
<dbReference type="Pfam" id="PF12071">
    <property type="entry name" value="DUF3551"/>
    <property type="match status" value="1"/>
</dbReference>
<dbReference type="STRING" id="504832.OCA5_c07500"/>
<proteinExistence type="predicted"/>
<dbReference type="InterPro" id="IPR021937">
    <property type="entry name" value="DUF3551"/>
</dbReference>
<dbReference type="PATRIC" id="fig|504832.7.peg.795"/>
<dbReference type="RefSeq" id="WP_012564498.1">
    <property type="nucleotide sequence ID" value="NC_011386.1"/>
</dbReference>
<keyword evidence="3" id="KW-1185">Reference proteome</keyword>
<dbReference type="KEGG" id="oca:OCAR_7369"/>
<reference evidence="2 3" key="1">
    <citation type="journal article" date="2011" name="J. Bacteriol.">
        <title>Complete genome sequences of the chemolithoautotrophic Oligotropha carboxidovorans strains OM4 and OM5.</title>
        <authorList>
            <person name="Volland S."/>
            <person name="Rachinger M."/>
            <person name="Strittmatter A."/>
            <person name="Daniel R."/>
            <person name="Gottschalk G."/>
            <person name="Meyer O."/>
        </authorList>
    </citation>
    <scope>NUCLEOTIDE SEQUENCE [LARGE SCALE GENOMIC DNA]</scope>
    <source>
        <strain evidence="3">ATCC 49405 / DSM 1227 / KCTC 32145 / OM5</strain>
    </source>
</reference>
<gene>
    <name evidence="2" type="ordered locus">OCA5_c07500</name>
</gene>
<feature type="chain" id="PRO_5002844739" description="DUF3551 domain-containing protein" evidence="1">
    <location>
        <begin position="26"/>
        <end position="85"/>
    </location>
</feature>
<name>B6JJ78_AFIC5</name>
<feature type="signal peptide" evidence="1">
    <location>
        <begin position="1"/>
        <end position="25"/>
    </location>
</feature>
<evidence type="ECO:0008006" key="4">
    <source>
        <dbReference type="Google" id="ProtNLM"/>
    </source>
</evidence>
<keyword evidence="1" id="KW-0732">Signal</keyword>
<evidence type="ECO:0000256" key="1">
    <source>
        <dbReference type="SAM" id="SignalP"/>
    </source>
</evidence>
<dbReference type="AlphaFoldDB" id="B6JJ78"/>
<accession>B6JJ78</accession>